<evidence type="ECO:0008006" key="4">
    <source>
        <dbReference type="Google" id="ProtNLM"/>
    </source>
</evidence>
<keyword evidence="3" id="KW-1185">Reference proteome</keyword>
<evidence type="ECO:0000256" key="1">
    <source>
        <dbReference type="SAM" id="MobiDB-lite"/>
    </source>
</evidence>
<feature type="compositionally biased region" description="Pro residues" evidence="1">
    <location>
        <begin position="69"/>
        <end position="78"/>
    </location>
</feature>
<dbReference type="OrthoDB" id="548205at2759"/>
<evidence type="ECO:0000313" key="3">
    <source>
        <dbReference type="Proteomes" id="UP000247498"/>
    </source>
</evidence>
<feature type="region of interest" description="Disordered" evidence="1">
    <location>
        <begin position="1"/>
        <end position="78"/>
    </location>
</feature>
<feature type="region of interest" description="Disordered" evidence="1">
    <location>
        <begin position="212"/>
        <end position="236"/>
    </location>
</feature>
<dbReference type="Proteomes" id="UP000247498">
    <property type="component" value="Unassembled WGS sequence"/>
</dbReference>
<feature type="region of interest" description="Disordered" evidence="1">
    <location>
        <begin position="93"/>
        <end position="115"/>
    </location>
</feature>
<organism evidence="2 3">
    <name type="scientific">Raphidocelis subcapitata</name>
    <dbReference type="NCBI Taxonomy" id="307507"/>
    <lineage>
        <taxon>Eukaryota</taxon>
        <taxon>Viridiplantae</taxon>
        <taxon>Chlorophyta</taxon>
        <taxon>core chlorophytes</taxon>
        <taxon>Chlorophyceae</taxon>
        <taxon>CS clade</taxon>
        <taxon>Sphaeropleales</taxon>
        <taxon>Selenastraceae</taxon>
        <taxon>Raphidocelis</taxon>
    </lineage>
</organism>
<name>A0A2V0NXC8_9CHLO</name>
<evidence type="ECO:0000313" key="2">
    <source>
        <dbReference type="EMBL" id="GBF90223.1"/>
    </source>
</evidence>
<dbReference type="AlphaFoldDB" id="A0A2V0NXC8"/>
<gene>
    <name evidence="2" type="ORF">Rsub_03356</name>
</gene>
<sequence>MALACAHARAGHAPTARAPRSAPLRAPSASPRCPAARAAPLFPTGGSGGPSPSSSPLEERAAISVAVAEPPPVQPPPAPLAVVHSAAFVRSRQRQPSASAAPLAAPPAALPPARTEPQAGNAIVWALRKVDAQLDRIEADPPALLQASYKVANSPVGAVTGRGVQAAARLTMAATSQAVKAAAPIGGWALKEGFKAASKAAVGLVTLAIEQRQAQEEEGRRGKQQGQQQKKDGGQR</sequence>
<dbReference type="InParanoid" id="A0A2V0NXC8"/>
<comment type="caution">
    <text evidence="2">The sequence shown here is derived from an EMBL/GenBank/DDBJ whole genome shotgun (WGS) entry which is preliminary data.</text>
</comment>
<reference evidence="2 3" key="1">
    <citation type="journal article" date="2018" name="Sci. Rep.">
        <title>Raphidocelis subcapitata (=Pseudokirchneriella subcapitata) provides an insight into genome evolution and environmental adaptations in the Sphaeropleales.</title>
        <authorList>
            <person name="Suzuki S."/>
            <person name="Yamaguchi H."/>
            <person name="Nakajima N."/>
            <person name="Kawachi M."/>
        </authorList>
    </citation>
    <scope>NUCLEOTIDE SEQUENCE [LARGE SCALE GENOMIC DNA]</scope>
    <source>
        <strain evidence="2 3">NIES-35</strain>
    </source>
</reference>
<protein>
    <recommendedName>
        <fullName evidence="4">Senescence domain-containing protein</fullName>
    </recommendedName>
</protein>
<feature type="compositionally biased region" description="Low complexity" evidence="1">
    <location>
        <begin position="1"/>
        <end position="56"/>
    </location>
</feature>
<dbReference type="EMBL" id="BDRX01000015">
    <property type="protein sequence ID" value="GBF90223.1"/>
    <property type="molecule type" value="Genomic_DNA"/>
</dbReference>
<proteinExistence type="predicted"/>
<accession>A0A2V0NXC8</accession>